<dbReference type="NCBIfam" id="TIGR04183">
    <property type="entry name" value="Por_Secre_tail"/>
    <property type="match status" value="1"/>
</dbReference>
<proteinExistence type="predicted"/>
<keyword evidence="1 2" id="KW-0732">Signal</keyword>
<evidence type="ECO:0000256" key="2">
    <source>
        <dbReference type="SAM" id="SignalP"/>
    </source>
</evidence>
<feature type="signal peptide" evidence="2">
    <location>
        <begin position="1"/>
        <end position="23"/>
    </location>
</feature>
<dbReference type="InterPro" id="IPR026444">
    <property type="entry name" value="Secre_tail"/>
</dbReference>
<gene>
    <name evidence="3" type="ORF">SAMN05421847_2945</name>
</gene>
<name>A0A1H6BJW5_9FLAO</name>
<feature type="chain" id="PRO_5009293840" evidence="2">
    <location>
        <begin position="24"/>
        <end position="308"/>
    </location>
</feature>
<evidence type="ECO:0000256" key="1">
    <source>
        <dbReference type="ARBA" id="ARBA00022729"/>
    </source>
</evidence>
<dbReference type="Gene3D" id="2.60.120.200">
    <property type="match status" value="1"/>
</dbReference>
<protein>
    <submittedName>
        <fullName evidence="3">Por secretion system C-terminal sorting domain-containing protein</fullName>
    </submittedName>
</protein>
<dbReference type="RefSeq" id="WP_103914775.1">
    <property type="nucleotide sequence ID" value="NZ_FNUS01000008.1"/>
</dbReference>
<dbReference type="AlphaFoldDB" id="A0A1H6BJW5"/>
<dbReference type="GO" id="GO:0005975">
    <property type="term" value="P:carbohydrate metabolic process"/>
    <property type="evidence" value="ECO:0007669"/>
    <property type="project" value="UniProtKB-ARBA"/>
</dbReference>
<dbReference type="InterPro" id="IPR013320">
    <property type="entry name" value="ConA-like_dom_sf"/>
</dbReference>
<dbReference type="Proteomes" id="UP000236738">
    <property type="component" value="Unassembled WGS sequence"/>
</dbReference>
<organism evidence="3 4">
    <name type="scientific">Halpernia humi</name>
    <dbReference type="NCBI Taxonomy" id="493375"/>
    <lineage>
        <taxon>Bacteria</taxon>
        <taxon>Pseudomonadati</taxon>
        <taxon>Bacteroidota</taxon>
        <taxon>Flavobacteriia</taxon>
        <taxon>Flavobacteriales</taxon>
        <taxon>Weeksellaceae</taxon>
        <taxon>Chryseobacterium group</taxon>
        <taxon>Halpernia</taxon>
    </lineage>
</organism>
<evidence type="ECO:0000313" key="3">
    <source>
        <dbReference type="EMBL" id="SEG61029.1"/>
    </source>
</evidence>
<dbReference type="GO" id="GO:0004553">
    <property type="term" value="F:hydrolase activity, hydrolyzing O-glycosyl compounds"/>
    <property type="evidence" value="ECO:0007669"/>
    <property type="project" value="UniProtKB-ARBA"/>
</dbReference>
<dbReference type="EMBL" id="FNUS01000008">
    <property type="protein sequence ID" value="SEG61029.1"/>
    <property type="molecule type" value="Genomic_DNA"/>
</dbReference>
<keyword evidence="4" id="KW-1185">Reference proteome</keyword>
<reference evidence="4" key="1">
    <citation type="submission" date="2016-10" db="EMBL/GenBank/DDBJ databases">
        <authorList>
            <person name="Varghese N."/>
            <person name="Submissions S."/>
        </authorList>
    </citation>
    <scope>NUCLEOTIDE SEQUENCE [LARGE SCALE GENOMIC DNA]</scope>
    <source>
        <strain evidence="4">DSM 21580</strain>
    </source>
</reference>
<dbReference type="SUPFAM" id="SSF49899">
    <property type="entry name" value="Concanavalin A-like lectins/glucanases"/>
    <property type="match status" value="1"/>
</dbReference>
<dbReference type="OrthoDB" id="1238446at2"/>
<sequence>MKTNLFITGLLLLQTLMFGQVLVNDDFESDALGAFPSGYKLQYNGTGTANQKVVNNVVKNGAQSFQLEGKANWSAEVYKIVDFPNLVTVESWFNMDLAANGLSAGIGIGNFSVGSWGTRVSRLEFCETGNIYMTSYYNGSGPRYLLNLKYEVNKWYFIKIEHNLTTRKAKVFIDGQQLTGTIGSEVFSEFDLQKTITPIHLQLLAGNAGKARAMFDDVKVYDTNGLATVEDSTDNFIVYLSENQGEIFLKNLSAPKDFIIYDAVGNFVKGGKLLQNSISITALEPGVYFVNVTDKYGKTFSKKFLKRK</sequence>
<accession>A0A1H6BJW5</accession>
<evidence type="ECO:0000313" key="4">
    <source>
        <dbReference type="Proteomes" id="UP000236738"/>
    </source>
</evidence>